<proteinExistence type="predicted"/>
<dbReference type="Pfam" id="PF09339">
    <property type="entry name" value="HTH_IclR"/>
    <property type="match status" value="1"/>
</dbReference>
<dbReference type="InterPro" id="IPR036390">
    <property type="entry name" value="WH_DNA-bd_sf"/>
</dbReference>
<dbReference type="SUPFAM" id="SSF55781">
    <property type="entry name" value="GAF domain-like"/>
    <property type="match status" value="1"/>
</dbReference>
<evidence type="ECO:0000259" key="4">
    <source>
        <dbReference type="PROSITE" id="PS51077"/>
    </source>
</evidence>
<accession>A0ABW1WCR1</accession>
<dbReference type="PANTHER" id="PTHR30136:SF35">
    <property type="entry name" value="HTH-TYPE TRANSCRIPTIONAL REGULATOR RV1719"/>
    <property type="match status" value="1"/>
</dbReference>
<dbReference type="PROSITE" id="PS51077">
    <property type="entry name" value="HTH_ICLR"/>
    <property type="match status" value="1"/>
</dbReference>
<evidence type="ECO:0000256" key="2">
    <source>
        <dbReference type="ARBA" id="ARBA00023125"/>
    </source>
</evidence>
<keyword evidence="3" id="KW-0804">Transcription</keyword>
<dbReference type="PROSITE" id="PS51078">
    <property type="entry name" value="ICLR_ED"/>
    <property type="match status" value="1"/>
</dbReference>
<evidence type="ECO:0000256" key="1">
    <source>
        <dbReference type="ARBA" id="ARBA00023015"/>
    </source>
</evidence>
<dbReference type="RefSeq" id="WP_253052453.1">
    <property type="nucleotide sequence ID" value="NZ_JAMXWN010000002.1"/>
</dbReference>
<feature type="domain" description="IclR-ED" evidence="5">
    <location>
        <begin position="65"/>
        <end position="246"/>
    </location>
</feature>
<dbReference type="InterPro" id="IPR005471">
    <property type="entry name" value="Tscrpt_reg_IclR_N"/>
</dbReference>
<organism evidence="6 7">
    <name type="scientific">Sporolactobacillus kofuensis</name>
    <dbReference type="NCBI Taxonomy" id="269672"/>
    <lineage>
        <taxon>Bacteria</taxon>
        <taxon>Bacillati</taxon>
        <taxon>Bacillota</taxon>
        <taxon>Bacilli</taxon>
        <taxon>Bacillales</taxon>
        <taxon>Sporolactobacillaceae</taxon>
        <taxon>Sporolactobacillus</taxon>
    </lineage>
</organism>
<protein>
    <submittedName>
        <fullName evidence="6">IclR family transcriptional regulator</fullName>
    </submittedName>
</protein>
<dbReference type="Proteomes" id="UP001596267">
    <property type="component" value="Unassembled WGS sequence"/>
</dbReference>
<dbReference type="InterPro" id="IPR036388">
    <property type="entry name" value="WH-like_DNA-bd_sf"/>
</dbReference>
<comment type="caution">
    <text evidence="6">The sequence shown here is derived from an EMBL/GenBank/DDBJ whole genome shotgun (WGS) entry which is preliminary data.</text>
</comment>
<dbReference type="InterPro" id="IPR014757">
    <property type="entry name" value="Tscrpt_reg_IclR_C"/>
</dbReference>
<reference evidence="7" key="1">
    <citation type="journal article" date="2019" name="Int. J. Syst. Evol. Microbiol.">
        <title>The Global Catalogue of Microorganisms (GCM) 10K type strain sequencing project: providing services to taxonomists for standard genome sequencing and annotation.</title>
        <authorList>
            <consortium name="The Broad Institute Genomics Platform"/>
            <consortium name="The Broad Institute Genome Sequencing Center for Infectious Disease"/>
            <person name="Wu L."/>
            <person name="Ma J."/>
        </authorList>
    </citation>
    <scope>NUCLEOTIDE SEQUENCE [LARGE SCALE GENOMIC DNA]</scope>
    <source>
        <strain evidence="7">CCUG 42001</strain>
    </source>
</reference>
<dbReference type="SMART" id="SM00346">
    <property type="entry name" value="HTH_ICLR"/>
    <property type="match status" value="1"/>
</dbReference>
<keyword evidence="7" id="KW-1185">Reference proteome</keyword>
<evidence type="ECO:0000313" key="7">
    <source>
        <dbReference type="Proteomes" id="UP001596267"/>
    </source>
</evidence>
<sequence>MLKTLQTAMMILNKFTIEKSSWTARELSEELDLPQVNVYRILESFEQGDYVIKNDITKQYQLGKRLVQLSEIAGKKRDVVELLRPEMRKLMHETGEAVFLVGLNGVQGVTLDALVPENKVGFSIALDGRAPLYAGASYWSMLAYLGNDLINRTEKGSFEALLSPRTLTPQLLEEKLAFVRKYHWVSSHGQFTPDIIAVASPLFLNAHVIGSVTIAKPTYRVKENDEQEIGAAVKKTADRLNTLLNFHQINLDYYVYFRNRHTNEKQ</sequence>
<dbReference type="Gene3D" id="3.30.450.40">
    <property type="match status" value="1"/>
</dbReference>
<evidence type="ECO:0000259" key="5">
    <source>
        <dbReference type="PROSITE" id="PS51078"/>
    </source>
</evidence>
<evidence type="ECO:0000256" key="3">
    <source>
        <dbReference type="ARBA" id="ARBA00023163"/>
    </source>
</evidence>
<keyword evidence="1" id="KW-0805">Transcription regulation</keyword>
<dbReference type="EMBL" id="JBHSTQ010000003">
    <property type="protein sequence ID" value="MFC6385890.1"/>
    <property type="molecule type" value="Genomic_DNA"/>
</dbReference>
<dbReference type="PANTHER" id="PTHR30136">
    <property type="entry name" value="HELIX-TURN-HELIX TRANSCRIPTIONAL REGULATOR, ICLR FAMILY"/>
    <property type="match status" value="1"/>
</dbReference>
<dbReference type="InterPro" id="IPR029016">
    <property type="entry name" value="GAF-like_dom_sf"/>
</dbReference>
<feature type="domain" description="HTH iclR-type" evidence="4">
    <location>
        <begin position="2"/>
        <end position="64"/>
    </location>
</feature>
<dbReference type="Pfam" id="PF01614">
    <property type="entry name" value="IclR_C"/>
    <property type="match status" value="1"/>
</dbReference>
<dbReference type="SUPFAM" id="SSF46785">
    <property type="entry name" value="Winged helix' DNA-binding domain"/>
    <property type="match status" value="1"/>
</dbReference>
<name>A0ABW1WCR1_9BACL</name>
<evidence type="ECO:0000313" key="6">
    <source>
        <dbReference type="EMBL" id="MFC6385890.1"/>
    </source>
</evidence>
<dbReference type="InterPro" id="IPR050707">
    <property type="entry name" value="HTH_MetabolicPath_Reg"/>
</dbReference>
<keyword evidence="2" id="KW-0238">DNA-binding</keyword>
<gene>
    <name evidence="6" type="ORF">ACFP7A_04680</name>
</gene>
<dbReference type="Gene3D" id="1.10.10.10">
    <property type="entry name" value="Winged helix-like DNA-binding domain superfamily/Winged helix DNA-binding domain"/>
    <property type="match status" value="1"/>
</dbReference>